<feature type="region of interest" description="Disordered" evidence="1">
    <location>
        <begin position="177"/>
        <end position="209"/>
    </location>
</feature>
<gene>
    <name evidence="3" type="ORF">COY37_06160</name>
</gene>
<organism evidence="3 4">
    <name type="scientific">Candidatus Aquicultor secundus</name>
    <dbReference type="NCBI Taxonomy" id="1973895"/>
    <lineage>
        <taxon>Bacteria</taxon>
        <taxon>Bacillati</taxon>
        <taxon>Actinomycetota</taxon>
        <taxon>Candidatus Aquicultoria</taxon>
        <taxon>Candidatus Aquicultorales</taxon>
        <taxon>Candidatus Aquicultoraceae</taxon>
        <taxon>Candidatus Aquicultor</taxon>
    </lineage>
</organism>
<dbReference type="EMBL" id="PFNG01000148">
    <property type="protein sequence ID" value="PIZ38425.1"/>
    <property type="molecule type" value="Genomic_DNA"/>
</dbReference>
<name>A0A2M7T7N7_9ACTN</name>
<evidence type="ECO:0000256" key="1">
    <source>
        <dbReference type="SAM" id="MobiDB-lite"/>
    </source>
</evidence>
<evidence type="ECO:0000313" key="3">
    <source>
        <dbReference type="EMBL" id="PIZ38425.1"/>
    </source>
</evidence>
<evidence type="ECO:0000259" key="2">
    <source>
        <dbReference type="Pfam" id="PF07238"/>
    </source>
</evidence>
<dbReference type="GO" id="GO:0035438">
    <property type="term" value="F:cyclic-di-GMP binding"/>
    <property type="evidence" value="ECO:0007669"/>
    <property type="project" value="InterPro"/>
</dbReference>
<dbReference type="Gene3D" id="2.40.10.220">
    <property type="entry name" value="predicted glycosyltransferase like domains"/>
    <property type="match status" value="1"/>
</dbReference>
<dbReference type="RefSeq" id="WP_286678266.1">
    <property type="nucleotide sequence ID" value="NZ_MNXI01000070.1"/>
</dbReference>
<accession>A0A2M7T7N7</accession>
<reference evidence="4" key="1">
    <citation type="submission" date="2017-09" db="EMBL/GenBank/DDBJ databases">
        <title>Depth-based differentiation of microbial function through sediment-hosted aquifers and enrichment of novel symbionts in the deep terrestrial subsurface.</title>
        <authorList>
            <person name="Probst A.J."/>
            <person name="Ladd B."/>
            <person name="Jarett J.K."/>
            <person name="Geller-Mcgrath D.E."/>
            <person name="Sieber C.M.K."/>
            <person name="Emerson J.B."/>
            <person name="Anantharaman K."/>
            <person name="Thomas B.C."/>
            <person name="Malmstrom R."/>
            <person name="Stieglmeier M."/>
            <person name="Klingl A."/>
            <person name="Woyke T."/>
            <person name="Ryan C.M."/>
            <person name="Banfield J.F."/>
        </authorList>
    </citation>
    <scope>NUCLEOTIDE SEQUENCE [LARGE SCALE GENOMIC DNA]</scope>
</reference>
<proteinExistence type="predicted"/>
<dbReference type="InterPro" id="IPR009875">
    <property type="entry name" value="PilZ_domain"/>
</dbReference>
<sequence>MVLQDKTIICKAVERPLIHGCEVGGILTVIRPTSDGSCAMSVKVVAIGDKAEIVAIMPIGKPQRIQRRVFPRIRTDGGIQVRLQFDNQVNRYKGLKIYDVSGGGIGVTIYSRNPIEAGHSARLEIELNSIKSNKIKACGEIVHCSSKGSGSSEYLLGIKFTEIDQRDQHKIVEFVAEEQRRQDEQDQHQKHLDEQKASKPQQEETAKPN</sequence>
<dbReference type="Pfam" id="PF07238">
    <property type="entry name" value="PilZ"/>
    <property type="match status" value="1"/>
</dbReference>
<evidence type="ECO:0000313" key="4">
    <source>
        <dbReference type="Proteomes" id="UP000230956"/>
    </source>
</evidence>
<comment type="caution">
    <text evidence="3">The sequence shown here is derived from an EMBL/GenBank/DDBJ whole genome shotgun (WGS) entry which is preliminary data.</text>
</comment>
<dbReference type="SUPFAM" id="SSF141371">
    <property type="entry name" value="PilZ domain-like"/>
    <property type="match status" value="1"/>
</dbReference>
<dbReference type="AlphaFoldDB" id="A0A2M7T7N7"/>
<feature type="domain" description="PilZ" evidence="2">
    <location>
        <begin position="66"/>
        <end position="176"/>
    </location>
</feature>
<protein>
    <recommendedName>
        <fullName evidence="2">PilZ domain-containing protein</fullName>
    </recommendedName>
</protein>
<dbReference type="Proteomes" id="UP000230956">
    <property type="component" value="Unassembled WGS sequence"/>
</dbReference>